<dbReference type="PANTHER" id="PTHR30244">
    <property type="entry name" value="TRANSAMINASE"/>
    <property type="match status" value="1"/>
</dbReference>
<dbReference type="Gene3D" id="3.90.1150.10">
    <property type="entry name" value="Aspartate Aminotransferase, domain 1"/>
    <property type="match status" value="1"/>
</dbReference>
<dbReference type="Gene3D" id="3.40.640.10">
    <property type="entry name" value="Type I PLP-dependent aspartate aminotransferase-like (Major domain)"/>
    <property type="match status" value="1"/>
</dbReference>
<evidence type="ECO:0000313" key="7">
    <source>
        <dbReference type="Proteomes" id="UP000283616"/>
    </source>
</evidence>
<dbReference type="SUPFAM" id="SSF53383">
    <property type="entry name" value="PLP-dependent transferases"/>
    <property type="match status" value="1"/>
</dbReference>
<dbReference type="EMBL" id="QROV01000016">
    <property type="protein sequence ID" value="RHL57466.1"/>
    <property type="molecule type" value="Genomic_DNA"/>
</dbReference>
<name>A0A415LYX7_BACT4</name>
<feature type="modified residue" description="N6-(pyridoxal phosphate)lysine" evidence="4">
    <location>
        <position position="191"/>
    </location>
</feature>
<gene>
    <name evidence="6" type="ORF">DW011_14300</name>
</gene>
<keyword evidence="6" id="KW-0808">Transferase</keyword>
<proteinExistence type="inferred from homology"/>
<feature type="active site" description="Proton acceptor" evidence="3">
    <location>
        <position position="191"/>
    </location>
</feature>
<evidence type="ECO:0000256" key="4">
    <source>
        <dbReference type="PIRSR" id="PIRSR000390-2"/>
    </source>
</evidence>
<evidence type="ECO:0000256" key="3">
    <source>
        <dbReference type="PIRSR" id="PIRSR000390-1"/>
    </source>
</evidence>
<dbReference type="InterPro" id="IPR015424">
    <property type="entry name" value="PyrdxlP-dep_Trfase"/>
</dbReference>
<organism evidence="6 7">
    <name type="scientific">Bacteroides thetaiotaomicron</name>
    <dbReference type="NCBI Taxonomy" id="818"/>
    <lineage>
        <taxon>Bacteria</taxon>
        <taxon>Pseudomonadati</taxon>
        <taxon>Bacteroidota</taxon>
        <taxon>Bacteroidia</taxon>
        <taxon>Bacteroidales</taxon>
        <taxon>Bacteroidaceae</taxon>
        <taxon>Bacteroides</taxon>
    </lineage>
</organism>
<comment type="caution">
    <text evidence="6">The sequence shown here is derived from an EMBL/GenBank/DDBJ whole genome shotgun (WGS) entry which is preliminary data.</text>
</comment>
<dbReference type="Proteomes" id="UP000283616">
    <property type="component" value="Unassembled WGS sequence"/>
</dbReference>
<evidence type="ECO:0000256" key="1">
    <source>
        <dbReference type="ARBA" id="ARBA00022898"/>
    </source>
</evidence>
<dbReference type="GO" id="GO:0030170">
    <property type="term" value="F:pyridoxal phosphate binding"/>
    <property type="evidence" value="ECO:0007669"/>
    <property type="project" value="TreeGrafter"/>
</dbReference>
<dbReference type="GO" id="GO:0008483">
    <property type="term" value="F:transaminase activity"/>
    <property type="evidence" value="ECO:0007669"/>
    <property type="project" value="UniProtKB-KW"/>
</dbReference>
<evidence type="ECO:0000256" key="2">
    <source>
        <dbReference type="ARBA" id="ARBA00037999"/>
    </source>
</evidence>
<accession>A0A415LYX7</accession>
<dbReference type="GO" id="GO:0000271">
    <property type="term" value="P:polysaccharide biosynthetic process"/>
    <property type="evidence" value="ECO:0007669"/>
    <property type="project" value="TreeGrafter"/>
</dbReference>
<dbReference type="PIRSF" id="PIRSF000390">
    <property type="entry name" value="PLP_StrS"/>
    <property type="match status" value="1"/>
</dbReference>
<comment type="similarity">
    <text evidence="2 5">Belongs to the DegT/DnrJ/EryC1 family.</text>
</comment>
<dbReference type="RefSeq" id="WP_118417696.1">
    <property type="nucleotide sequence ID" value="NZ_JANUJI010000001.1"/>
</dbReference>
<keyword evidence="6" id="KW-0032">Aminotransferase</keyword>
<sequence length="375" mass="41753">MNIPFLSLQDVTALHGAEINEAVTRVVNNGWYLQGKENEQFEQHYSEFIGCKYTIGCANGLDALIWIFRAYIEMGVMLPGDEIIVPANTYIATTLSITENGLVPVCIEPKPNTLEIDDNLIEAAITPRTKAIVIVHLYGRIAYTDKIGELCEKYNLKLIEDCAQSHGCKYTNGRVTGNIGDAAGHSFYPGKNLGALGDGGAVTTNDSVLSATVRALANYGSQKKYVFRYAGRNSRLDEIQAAVLDVKLKYLVEDNKKRKTVAHYYYEHINNPLVTIPDLLPDEQNVYHLFPIIVKGKENRDRLHDYLEENGVGTVCHYPIAPHQQECYAKEVWNTPQLSLPITERLANEELSLPIGPAITLEEVAQVVGLINKFV</sequence>
<dbReference type="InterPro" id="IPR015421">
    <property type="entry name" value="PyrdxlP-dep_Trfase_major"/>
</dbReference>
<reference evidence="6 7" key="1">
    <citation type="submission" date="2018-08" db="EMBL/GenBank/DDBJ databases">
        <title>A genome reference for cultivated species of the human gut microbiota.</title>
        <authorList>
            <person name="Zou Y."/>
            <person name="Xue W."/>
            <person name="Luo G."/>
        </authorList>
    </citation>
    <scope>NUCLEOTIDE SEQUENCE [LARGE SCALE GENOMIC DNA]</scope>
    <source>
        <strain evidence="6 7">AF37-12</strain>
    </source>
</reference>
<dbReference type="InterPro" id="IPR015422">
    <property type="entry name" value="PyrdxlP-dep_Trfase_small"/>
</dbReference>
<dbReference type="AlphaFoldDB" id="A0A415LYX7"/>
<keyword evidence="1 4" id="KW-0663">Pyridoxal phosphate</keyword>
<dbReference type="InterPro" id="IPR000653">
    <property type="entry name" value="DegT/StrS_aminotransferase"/>
</dbReference>
<dbReference type="Pfam" id="PF01041">
    <property type="entry name" value="DegT_DnrJ_EryC1"/>
    <property type="match status" value="1"/>
</dbReference>
<dbReference type="PANTHER" id="PTHR30244:SF36">
    <property type="entry name" value="3-OXO-GLUCOSE-6-PHOSPHATE:GLUTAMATE AMINOTRANSFERASE"/>
    <property type="match status" value="1"/>
</dbReference>
<evidence type="ECO:0000313" key="6">
    <source>
        <dbReference type="EMBL" id="RHL57466.1"/>
    </source>
</evidence>
<dbReference type="CDD" id="cd00616">
    <property type="entry name" value="AHBA_syn"/>
    <property type="match status" value="1"/>
</dbReference>
<evidence type="ECO:0000256" key="5">
    <source>
        <dbReference type="RuleBase" id="RU004508"/>
    </source>
</evidence>
<protein>
    <submittedName>
        <fullName evidence="6">Aminotransferase</fullName>
    </submittedName>
</protein>